<evidence type="ECO:0000256" key="8">
    <source>
        <dbReference type="ARBA" id="ARBA00023235"/>
    </source>
</evidence>
<dbReference type="GO" id="GO:0005737">
    <property type="term" value="C:cytoplasm"/>
    <property type="evidence" value="ECO:0007669"/>
    <property type="project" value="UniProtKB-SubCell"/>
</dbReference>
<evidence type="ECO:0000256" key="7">
    <source>
        <dbReference type="ARBA" id="ARBA00023102"/>
    </source>
</evidence>
<dbReference type="NCBIfam" id="TIGR00007">
    <property type="entry name" value="1-(5-phosphoribosyl)-5-[(5-phosphoribosylamino)methylideneamino]imidazole-4-carboxamide isomerase"/>
    <property type="match status" value="1"/>
</dbReference>
<accession>A0A5C5X5T6</accession>
<comment type="similarity">
    <text evidence="4 9 10">Belongs to the HisA/HisF family.</text>
</comment>
<dbReference type="InterPro" id="IPR006063">
    <property type="entry name" value="HisA_bact_arch"/>
</dbReference>
<keyword evidence="13" id="KW-1185">Reference proteome</keyword>
<dbReference type="AlphaFoldDB" id="A0A5C5X5T6"/>
<dbReference type="InterPro" id="IPR011060">
    <property type="entry name" value="RibuloseP-bd_barrel"/>
</dbReference>
<dbReference type="GO" id="GO:0000162">
    <property type="term" value="P:L-tryptophan biosynthetic process"/>
    <property type="evidence" value="ECO:0007669"/>
    <property type="project" value="TreeGrafter"/>
</dbReference>
<sequence>MEILPAIDLRNGKCVRLRQGDYSQETIFGDDPVAMAQRWESEGGQRLHLVDLDGAKAGRPVNLDVISRIVEAVKIPCQLGGGIRSEETVAEMLNEVGIDRVIIGTQALKQPEWFQEICEKFPHKCCLGLDARDSMVATEGWLDVSETSALELANCFVGVPLAAVIYTNIANDGMMQGIDDGTMSDFVELAKRGFPVIASGGVTTIEDIVRLNELSKQHPNLVGAITGRAIYEGKIDLAEAVRITASNE</sequence>
<comment type="catalytic activity">
    <reaction evidence="1 9 11">
        <text>1-(5-phospho-beta-D-ribosyl)-5-[(5-phospho-beta-D-ribosylamino)methylideneamino]imidazole-4-carboxamide = 5-[(5-phospho-1-deoxy-D-ribulos-1-ylimino)methylamino]-1-(5-phospho-beta-D-ribosyl)imidazole-4-carboxamide</text>
        <dbReference type="Rhea" id="RHEA:15469"/>
        <dbReference type="ChEBI" id="CHEBI:58435"/>
        <dbReference type="ChEBI" id="CHEBI:58525"/>
        <dbReference type="EC" id="5.3.1.16"/>
    </reaction>
</comment>
<dbReference type="PANTHER" id="PTHR43090">
    <property type="entry name" value="1-(5-PHOSPHORIBOSYL)-5-[(5-PHOSPHORIBOSYLAMINO)METHYLIDENEAMINO] IMIDAZOLE-4-CARBOXAMIDE ISOMERASE"/>
    <property type="match status" value="1"/>
</dbReference>
<keyword evidence="5 9" id="KW-0963">Cytoplasm</keyword>
<evidence type="ECO:0000256" key="6">
    <source>
        <dbReference type="ARBA" id="ARBA00022605"/>
    </source>
</evidence>
<keyword evidence="8 9" id="KW-0413">Isomerase</keyword>
<evidence type="ECO:0000256" key="3">
    <source>
        <dbReference type="ARBA" id="ARBA00005133"/>
    </source>
</evidence>
<dbReference type="OrthoDB" id="9781903at2"/>
<dbReference type="InterPro" id="IPR044524">
    <property type="entry name" value="Isoase_HisA-like"/>
</dbReference>
<dbReference type="GO" id="GO:0003949">
    <property type="term" value="F:1-(5-phosphoribosyl)-5-[(5-phosphoribosylamino)methylideneamino]imidazole-4-carboxamide isomerase activity"/>
    <property type="evidence" value="ECO:0007669"/>
    <property type="project" value="UniProtKB-UniRule"/>
</dbReference>
<evidence type="ECO:0000256" key="11">
    <source>
        <dbReference type="RuleBase" id="RU003658"/>
    </source>
</evidence>
<feature type="active site" description="Proton acceptor" evidence="9">
    <location>
        <position position="8"/>
    </location>
</feature>
<evidence type="ECO:0000256" key="1">
    <source>
        <dbReference type="ARBA" id="ARBA00000901"/>
    </source>
</evidence>
<evidence type="ECO:0000256" key="10">
    <source>
        <dbReference type="RuleBase" id="RU003657"/>
    </source>
</evidence>
<comment type="subcellular location">
    <subcellularLocation>
        <location evidence="2 9 11">Cytoplasm</location>
    </subcellularLocation>
</comment>
<feature type="active site" description="Proton donor" evidence="9">
    <location>
        <position position="130"/>
    </location>
</feature>
<comment type="pathway">
    <text evidence="3 9 11">Amino-acid biosynthesis; L-histidine biosynthesis; L-histidine from 5-phospho-alpha-D-ribose 1-diphosphate: step 4/9.</text>
</comment>
<name>A0A5C5X5T6_9PLAN</name>
<dbReference type="RefSeq" id="WP_146507385.1">
    <property type="nucleotide sequence ID" value="NZ_SIHI01000001.1"/>
</dbReference>
<dbReference type="Gene3D" id="3.20.20.70">
    <property type="entry name" value="Aldolase class I"/>
    <property type="match status" value="1"/>
</dbReference>
<protein>
    <recommendedName>
        <fullName evidence="9 11">1-(5-phosphoribosyl)-5-[(5-phosphoribosylamino)methylideneamino] imidazole-4-carboxamide isomerase</fullName>
        <ecNumber evidence="9 11">5.3.1.16</ecNumber>
    </recommendedName>
    <alternativeName>
        <fullName evidence="9">Phosphoribosylformimino-5-aminoimidazole carboxamide ribotide isomerase</fullName>
    </alternativeName>
</protein>
<dbReference type="SUPFAM" id="SSF51366">
    <property type="entry name" value="Ribulose-phoshate binding barrel"/>
    <property type="match status" value="1"/>
</dbReference>
<dbReference type="EC" id="5.3.1.16" evidence="9 11"/>
<evidence type="ECO:0000313" key="13">
    <source>
        <dbReference type="Proteomes" id="UP000317243"/>
    </source>
</evidence>
<organism evidence="12 13">
    <name type="scientific">Thalassoglobus neptunius</name>
    <dbReference type="NCBI Taxonomy" id="1938619"/>
    <lineage>
        <taxon>Bacteria</taxon>
        <taxon>Pseudomonadati</taxon>
        <taxon>Planctomycetota</taxon>
        <taxon>Planctomycetia</taxon>
        <taxon>Planctomycetales</taxon>
        <taxon>Planctomycetaceae</taxon>
        <taxon>Thalassoglobus</taxon>
    </lineage>
</organism>
<evidence type="ECO:0000256" key="2">
    <source>
        <dbReference type="ARBA" id="ARBA00004496"/>
    </source>
</evidence>
<dbReference type="InterPro" id="IPR006062">
    <property type="entry name" value="His_biosynth"/>
</dbReference>
<evidence type="ECO:0000256" key="5">
    <source>
        <dbReference type="ARBA" id="ARBA00022490"/>
    </source>
</evidence>
<evidence type="ECO:0000256" key="4">
    <source>
        <dbReference type="ARBA" id="ARBA00009667"/>
    </source>
</evidence>
<keyword evidence="7 9" id="KW-0368">Histidine biosynthesis</keyword>
<dbReference type="HAMAP" id="MF_01014">
    <property type="entry name" value="HisA"/>
    <property type="match status" value="1"/>
</dbReference>
<dbReference type="Pfam" id="PF00977">
    <property type="entry name" value="His_biosynth"/>
    <property type="match status" value="1"/>
</dbReference>
<keyword evidence="6 9" id="KW-0028">Amino-acid biosynthesis</keyword>
<dbReference type="InterPro" id="IPR013785">
    <property type="entry name" value="Aldolase_TIM"/>
</dbReference>
<dbReference type="GO" id="GO:0000105">
    <property type="term" value="P:L-histidine biosynthetic process"/>
    <property type="evidence" value="ECO:0007669"/>
    <property type="project" value="UniProtKB-UniRule"/>
</dbReference>
<proteinExistence type="inferred from homology"/>
<dbReference type="EMBL" id="SIHI01000001">
    <property type="protein sequence ID" value="TWT57565.1"/>
    <property type="molecule type" value="Genomic_DNA"/>
</dbReference>
<evidence type="ECO:0000256" key="9">
    <source>
        <dbReference type="HAMAP-Rule" id="MF_01014"/>
    </source>
</evidence>
<dbReference type="Proteomes" id="UP000317243">
    <property type="component" value="Unassembled WGS sequence"/>
</dbReference>
<gene>
    <name evidence="12" type="primary">hisA_1</name>
    <name evidence="9" type="synonym">hisA</name>
    <name evidence="12" type="ORF">KOR42_09260</name>
</gene>
<dbReference type="InterPro" id="IPR023016">
    <property type="entry name" value="HisA/PriA"/>
</dbReference>
<comment type="caution">
    <text evidence="12">The sequence shown here is derived from an EMBL/GenBank/DDBJ whole genome shotgun (WGS) entry which is preliminary data.</text>
</comment>
<reference evidence="12 13" key="1">
    <citation type="submission" date="2019-02" db="EMBL/GenBank/DDBJ databases">
        <title>Deep-cultivation of Planctomycetes and their phenomic and genomic characterization uncovers novel biology.</title>
        <authorList>
            <person name="Wiegand S."/>
            <person name="Jogler M."/>
            <person name="Boedeker C."/>
            <person name="Pinto D."/>
            <person name="Vollmers J."/>
            <person name="Rivas-Marin E."/>
            <person name="Kohn T."/>
            <person name="Peeters S.H."/>
            <person name="Heuer A."/>
            <person name="Rast P."/>
            <person name="Oberbeckmann S."/>
            <person name="Bunk B."/>
            <person name="Jeske O."/>
            <person name="Meyerdierks A."/>
            <person name="Storesund J.E."/>
            <person name="Kallscheuer N."/>
            <person name="Luecker S."/>
            <person name="Lage O.M."/>
            <person name="Pohl T."/>
            <person name="Merkel B.J."/>
            <person name="Hornburger P."/>
            <person name="Mueller R.-W."/>
            <person name="Bruemmer F."/>
            <person name="Labrenz M."/>
            <person name="Spormann A.M."/>
            <person name="Op Den Camp H."/>
            <person name="Overmann J."/>
            <person name="Amann R."/>
            <person name="Jetten M.S.M."/>
            <person name="Mascher T."/>
            <person name="Medema M.H."/>
            <person name="Devos D.P."/>
            <person name="Kaster A.-K."/>
            <person name="Ovreas L."/>
            <person name="Rohde M."/>
            <person name="Galperin M.Y."/>
            <person name="Jogler C."/>
        </authorList>
    </citation>
    <scope>NUCLEOTIDE SEQUENCE [LARGE SCALE GENOMIC DNA]</scope>
    <source>
        <strain evidence="12 13">KOR42</strain>
    </source>
</reference>
<dbReference type="CDD" id="cd04732">
    <property type="entry name" value="HisA"/>
    <property type="match status" value="1"/>
</dbReference>
<dbReference type="UniPathway" id="UPA00031">
    <property type="reaction ID" value="UER00009"/>
</dbReference>
<dbReference type="PANTHER" id="PTHR43090:SF2">
    <property type="entry name" value="1-(5-PHOSPHORIBOSYL)-5-[(5-PHOSPHORIBOSYLAMINO)METHYLIDENEAMINO] IMIDAZOLE-4-CARBOXAMIDE ISOMERASE"/>
    <property type="match status" value="1"/>
</dbReference>
<dbReference type="FunFam" id="3.20.20.70:FF:000009">
    <property type="entry name" value="1-(5-phosphoribosyl)-5-[(5-phosphoribosylamino)methylideneamino] imidazole-4-carboxamide isomerase"/>
    <property type="match status" value="1"/>
</dbReference>
<evidence type="ECO:0000313" key="12">
    <source>
        <dbReference type="EMBL" id="TWT57565.1"/>
    </source>
</evidence>